<name>A0ABP8RW60_9PSEU</name>
<organism evidence="2 3">
    <name type="scientific">Pseudonocardia xishanensis</name>
    <dbReference type="NCBI Taxonomy" id="630995"/>
    <lineage>
        <taxon>Bacteria</taxon>
        <taxon>Bacillati</taxon>
        <taxon>Actinomycetota</taxon>
        <taxon>Actinomycetes</taxon>
        <taxon>Pseudonocardiales</taxon>
        <taxon>Pseudonocardiaceae</taxon>
        <taxon>Pseudonocardia</taxon>
    </lineage>
</organism>
<dbReference type="Proteomes" id="UP001501598">
    <property type="component" value="Unassembled WGS sequence"/>
</dbReference>
<accession>A0ABP8RW60</accession>
<feature type="region of interest" description="Disordered" evidence="1">
    <location>
        <begin position="1"/>
        <end position="25"/>
    </location>
</feature>
<evidence type="ECO:0000313" key="2">
    <source>
        <dbReference type="EMBL" id="GAA4550637.1"/>
    </source>
</evidence>
<sequence>MSVIDDQDAHPLGVDPQAGAEPETARDAVNRMVDAGLLDGLMSKVDVSLAPSAGH</sequence>
<gene>
    <name evidence="2" type="ORF">GCM10023175_41040</name>
</gene>
<dbReference type="RefSeq" id="WP_345420881.1">
    <property type="nucleotide sequence ID" value="NZ_BAABGT010000060.1"/>
</dbReference>
<keyword evidence="3" id="KW-1185">Reference proteome</keyword>
<dbReference type="EMBL" id="BAABGT010000060">
    <property type="protein sequence ID" value="GAA4550637.1"/>
    <property type="molecule type" value="Genomic_DNA"/>
</dbReference>
<comment type="caution">
    <text evidence="2">The sequence shown here is derived from an EMBL/GenBank/DDBJ whole genome shotgun (WGS) entry which is preliminary data.</text>
</comment>
<evidence type="ECO:0000256" key="1">
    <source>
        <dbReference type="SAM" id="MobiDB-lite"/>
    </source>
</evidence>
<reference evidence="3" key="1">
    <citation type="journal article" date="2019" name="Int. J. Syst. Evol. Microbiol.">
        <title>The Global Catalogue of Microorganisms (GCM) 10K type strain sequencing project: providing services to taxonomists for standard genome sequencing and annotation.</title>
        <authorList>
            <consortium name="The Broad Institute Genomics Platform"/>
            <consortium name="The Broad Institute Genome Sequencing Center for Infectious Disease"/>
            <person name="Wu L."/>
            <person name="Ma J."/>
        </authorList>
    </citation>
    <scope>NUCLEOTIDE SEQUENCE [LARGE SCALE GENOMIC DNA]</scope>
    <source>
        <strain evidence="3">JCM 17906</strain>
    </source>
</reference>
<proteinExistence type="predicted"/>
<protein>
    <submittedName>
        <fullName evidence="2">Uncharacterized protein</fullName>
    </submittedName>
</protein>
<evidence type="ECO:0000313" key="3">
    <source>
        <dbReference type="Proteomes" id="UP001501598"/>
    </source>
</evidence>